<dbReference type="InterPro" id="IPR002575">
    <property type="entry name" value="Aminoglycoside_PTrfase"/>
</dbReference>
<dbReference type="Proteomes" id="UP000280598">
    <property type="component" value="Unassembled WGS sequence"/>
</dbReference>
<dbReference type="Gene3D" id="3.90.1200.10">
    <property type="match status" value="1"/>
</dbReference>
<dbReference type="EMBL" id="QWIS01000144">
    <property type="protein sequence ID" value="RMZ04465.1"/>
    <property type="molecule type" value="Genomic_DNA"/>
</dbReference>
<reference evidence="3 4" key="1">
    <citation type="journal article" date="2018" name="BMC Genomics">
        <title>Genomic evidence for intraspecific hybridization in a clonal and extremely halotolerant yeast.</title>
        <authorList>
            <person name="Gostincar C."/>
            <person name="Stajich J.E."/>
            <person name="Zupancic J."/>
            <person name="Zalar P."/>
            <person name="Gunde-Cimerman N."/>
        </authorList>
    </citation>
    <scope>NUCLEOTIDE SEQUENCE [LARGE SCALE GENOMIC DNA]</scope>
    <source>
        <strain evidence="3 4">EXF-562</strain>
    </source>
</reference>
<accession>A0A3M7GUQ2</accession>
<feature type="non-terminal residue" evidence="3">
    <location>
        <position position="1"/>
    </location>
</feature>
<protein>
    <recommendedName>
        <fullName evidence="2">Aminoglycoside phosphotransferase domain-containing protein</fullName>
    </recommendedName>
</protein>
<proteinExistence type="predicted"/>
<dbReference type="GO" id="GO:0005739">
    <property type="term" value="C:mitochondrion"/>
    <property type="evidence" value="ECO:0007669"/>
    <property type="project" value="TreeGrafter"/>
</dbReference>
<evidence type="ECO:0000259" key="2">
    <source>
        <dbReference type="Pfam" id="PF01636"/>
    </source>
</evidence>
<evidence type="ECO:0000313" key="3">
    <source>
        <dbReference type="EMBL" id="RMZ04465.1"/>
    </source>
</evidence>
<gene>
    <name evidence="3" type="ORF">D0860_06358</name>
</gene>
<dbReference type="AlphaFoldDB" id="A0A3M7GUQ2"/>
<sequence length="520" mass="59695">YNEQRRLDERRLTFNISALVTAAAESVNRQKEDIKSFCKLGEGGFNRVFEMTMHDGFRIIVRLPYPSTQPKFLATASEVGTMDLVRRHGVPTPVVYASSANSNNPVGSEYMVMETVPGRRLTDIWYELCDKQRIKVLGEIVDQEAKLFDISLPAYGSIYSTGDLPDNFGHAKVEADVGQFCVGPDASLEYWFETRSQLEISRDPAMTCQQVLQGGAKKELAWLHSHGKPRLPFDREYREMFNYEKVNPEEHIRTLEKYLKVTSHTVPVEEWLQKPVIRHPDLSPNNIFVDDNCNITGVIDWQHTTVLPLYLHAGIPSSLQNYGDPDSEELKKPEYPPNLDELDEEDRLKDIELYRRRHTHYYYVGATITKLNAHYKAMINDRSVFWRKLYQHAVAPWEGNSIPLKAFLVMLVRNWSELTKDGIDGDQNPASCQISFQQQDADETMDKMLEQEDIDKKMGIVRDAIGINTDGWVAFERHDAAVAAAKHIKAEALGYAENELDREMIEQHWPFDDFDEDGLC</sequence>
<comment type="caution">
    <text evidence="3">The sequence shown here is derived from an EMBL/GenBank/DDBJ whole genome shotgun (WGS) entry which is preliminary data.</text>
</comment>
<evidence type="ECO:0000313" key="4">
    <source>
        <dbReference type="Proteomes" id="UP000280598"/>
    </source>
</evidence>
<name>A0A3M7GUQ2_HORWE</name>
<dbReference type="InterPro" id="IPR011009">
    <property type="entry name" value="Kinase-like_dom_sf"/>
</dbReference>
<dbReference type="Pfam" id="PF01636">
    <property type="entry name" value="APH"/>
    <property type="match status" value="1"/>
</dbReference>
<dbReference type="PANTHER" id="PTHR36091">
    <property type="entry name" value="ALTERED INHERITANCE OF MITOCHONDRIA PROTEIN 9, MITOCHONDRIAL"/>
    <property type="match status" value="1"/>
</dbReference>
<evidence type="ECO:0000256" key="1">
    <source>
        <dbReference type="SAM" id="MobiDB-lite"/>
    </source>
</evidence>
<organism evidence="3 4">
    <name type="scientific">Hortaea werneckii</name>
    <name type="common">Black yeast</name>
    <name type="synonym">Cladosporium werneckii</name>
    <dbReference type="NCBI Taxonomy" id="91943"/>
    <lineage>
        <taxon>Eukaryota</taxon>
        <taxon>Fungi</taxon>
        <taxon>Dikarya</taxon>
        <taxon>Ascomycota</taxon>
        <taxon>Pezizomycotina</taxon>
        <taxon>Dothideomycetes</taxon>
        <taxon>Dothideomycetidae</taxon>
        <taxon>Mycosphaerellales</taxon>
        <taxon>Teratosphaeriaceae</taxon>
        <taxon>Hortaea</taxon>
    </lineage>
</organism>
<dbReference type="InterPro" id="IPR051035">
    <property type="entry name" value="Mito_inheritance_9"/>
</dbReference>
<feature type="domain" description="Aminoglycoside phosphotransferase" evidence="2">
    <location>
        <begin position="41"/>
        <end position="306"/>
    </location>
</feature>
<dbReference type="VEuPathDB" id="FungiDB:BTJ68_08196"/>
<dbReference type="SUPFAM" id="SSF56112">
    <property type="entry name" value="Protein kinase-like (PK-like)"/>
    <property type="match status" value="1"/>
</dbReference>
<feature type="region of interest" description="Disordered" evidence="1">
    <location>
        <begin position="322"/>
        <end position="341"/>
    </location>
</feature>
<dbReference type="PANTHER" id="PTHR36091:SF2">
    <property type="entry name" value="AMINOGLYCOSIDE PHOSPHOTRANSFERASE DOMAIN-CONTAINING PROTEIN"/>
    <property type="match status" value="1"/>
</dbReference>